<organism evidence="3 4">
    <name type="scientific">Astyanax mexicanus</name>
    <name type="common">Blind cave fish</name>
    <name type="synonym">Astyanax fasciatus mexicanus</name>
    <dbReference type="NCBI Taxonomy" id="7994"/>
    <lineage>
        <taxon>Eukaryota</taxon>
        <taxon>Metazoa</taxon>
        <taxon>Chordata</taxon>
        <taxon>Craniata</taxon>
        <taxon>Vertebrata</taxon>
        <taxon>Euteleostomi</taxon>
        <taxon>Actinopterygii</taxon>
        <taxon>Neopterygii</taxon>
        <taxon>Teleostei</taxon>
        <taxon>Ostariophysi</taxon>
        <taxon>Characiformes</taxon>
        <taxon>Characoidei</taxon>
        <taxon>Acestrorhamphidae</taxon>
        <taxon>Acestrorhamphinae</taxon>
        <taxon>Astyanax</taxon>
    </lineage>
</organism>
<dbReference type="InterPro" id="IPR051512">
    <property type="entry name" value="Inactive_Rhomboid"/>
</dbReference>
<proteinExistence type="inferred from homology"/>
<comment type="similarity">
    <text evidence="1">Belongs to the peptidase S54 family.</text>
</comment>
<dbReference type="PANTHER" id="PTHR45965:SF4">
    <property type="entry name" value="INACTIVE RHOMBOID PROTEIN 1"/>
    <property type="match status" value="1"/>
</dbReference>
<evidence type="ECO:0000256" key="2">
    <source>
        <dbReference type="SAM" id="MobiDB-lite"/>
    </source>
</evidence>
<protein>
    <submittedName>
        <fullName evidence="3">Uncharacterized protein</fullName>
    </submittedName>
</protein>
<reference evidence="3" key="3">
    <citation type="submission" date="2025-08" db="UniProtKB">
        <authorList>
            <consortium name="Ensembl"/>
        </authorList>
    </citation>
    <scope>IDENTIFICATION</scope>
</reference>
<dbReference type="Bgee" id="ENSAMXG00000038295">
    <property type="expression patterns" value="Expressed in pharyngeal gill and 13 other cell types or tissues"/>
</dbReference>
<dbReference type="InParanoid" id="A0A3B1JEN4"/>
<dbReference type="GeneTree" id="ENSGT00940000156278"/>
<evidence type="ECO:0000256" key="1">
    <source>
        <dbReference type="ARBA" id="ARBA00009045"/>
    </source>
</evidence>
<accession>A0A3B1JEN4</accession>
<sequence>MAEPRRDSTSSLQRKKPPWLKLTIPAAQASLDEPPTFIQRQGFLRSVSMPVETSHLVSPPRDLFDPRRPPLQRQASITQTIKSRRVHFERIHTVPIKGHRAGRRSFRRHHQSFSRTL</sequence>
<reference evidence="4" key="2">
    <citation type="journal article" date="2014" name="Nat. Commun.">
        <title>The cavefish genome reveals candidate genes for eye loss.</title>
        <authorList>
            <person name="McGaugh S.E."/>
            <person name="Gross J.B."/>
            <person name="Aken B."/>
            <person name="Blin M."/>
            <person name="Borowsky R."/>
            <person name="Chalopin D."/>
            <person name="Hinaux H."/>
            <person name="Jeffery W.R."/>
            <person name="Keene A."/>
            <person name="Ma L."/>
            <person name="Minx P."/>
            <person name="Murphy D."/>
            <person name="O'Quin K.E."/>
            <person name="Retaux S."/>
            <person name="Rohner N."/>
            <person name="Searle S.M."/>
            <person name="Stahl B.A."/>
            <person name="Tabin C."/>
            <person name="Volff J.N."/>
            <person name="Yoshizawa M."/>
            <person name="Warren W.C."/>
        </authorList>
    </citation>
    <scope>NUCLEOTIDE SEQUENCE [LARGE SCALE GENOMIC DNA]</scope>
    <source>
        <strain evidence="4">female</strain>
    </source>
</reference>
<reference evidence="4" key="1">
    <citation type="submission" date="2013-03" db="EMBL/GenBank/DDBJ databases">
        <authorList>
            <person name="Jeffery W."/>
            <person name="Warren W."/>
            <person name="Wilson R.K."/>
        </authorList>
    </citation>
    <scope>NUCLEOTIDE SEQUENCE</scope>
    <source>
        <strain evidence="4">female</strain>
    </source>
</reference>
<dbReference type="Ensembl" id="ENSAMXT00000037118.1">
    <property type="protein sequence ID" value="ENSAMXP00000040877.1"/>
    <property type="gene ID" value="ENSAMXG00000038295.1"/>
</dbReference>
<evidence type="ECO:0000313" key="3">
    <source>
        <dbReference type="Ensembl" id="ENSAMXP00000040877.1"/>
    </source>
</evidence>
<dbReference type="STRING" id="7994.ENSAMXP00000040877"/>
<name>A0A3B1JEN4_ASTMX</name>
<feature type="compositionally biased region" description="Basic residues" evidence="2">
    <location>
        <begin position="97"/>
        <end position="117"/>
    </location>
</feature>
<keyword evidence="4" id="KW-1185">Reference proteome</keyword>
<dbReference type="AlphaFoldDB" id="A0A3B1JEN4"/>
<reference evidence="3" key="4">
    <citation type="submission" date="2025-09" db="UniProtKB">
        <authorList>
            <consortium name="Ensembl"/>
        </authorList>
    </citation>
    <scope>IDENTIFICATION</scope>
</reference>
<dbReference type="GO" id="GO:0042058">
    <property type="term" value="P:regulation of epidermal growth factor receptor signaling pathway"/>
    <property type="evidence" value="ECO:0007669"/>
    <property type="project" value="TreeGrafter"/>
</dbReference>
<dbReference type="PANTHER" id="PTHR45965">
    <property type="entry name" value="INACTIVE RHOMBOID PROTEIN"/>
    <property type="match status" value="1"/>
</dbReference>
<dbReference type="GO" id="GO:0005789">
    <property type="term" value="C:endoplasmic reticulum membrane"/>
    <property type="evidence" value="ECO:0007669"/>
    <property type="project" value="TreeGrafter"/>
</dbReference>
<feature type="region of interest" description="Disordered" evidence="2">
    <location>
        <begin position="94"/>
        <end position="117"/>
    </location>
</feature>
<evidence type="ECO:0000313" key="4">
    <source>
        <dbReference type="Proteomes" id="UP000018467"/>
    </source>
</evidence>
<dbReference type="GO" id="GO:0050708">
    <property type="term" value="P:regulation of protein secretion"/>
    <property type="evidence" value="ECO:0007669"/>
    <property type="project" value="TreeGrafter"/>
</dbReference>
<dbReference type="Proteomes" id="UP000018467">
    <property type="component" value="Unassembled WGS sequence"/>
</dbReference>